<accession>A0A1I7SG65</accession>
<dbReference type="OrthoDB" id="5877243at2759"/>
<keyword evidence="1" id="KW-0732">Signal</keyword>
<dbReference type="WBParaSite" id="BXY_0072300.1">
    <property type="protein sequence ID" value="BXY_0072300.1"/>
    <property type="gene ID" value="BXY_0072300"/>
</dbReference>
<organism evidence="3 7">
    <name type="scientific">Bursaphelenchus xylophilus</name>
    <name type="common">Pinewood nematode worm</name>
    <name type="synonym">Aphelenchoides xylophilus</name>
    <dbReference type="NCBI Taxonomy" id="6326"/>
    <lineage>
        <taxon>Eukaryota</taxon>
        <taxon>Metazoa</taxon>
        <taxon>Ecdysozoa</taxon>
        <taxon>Nematoda</taxon>
        <taxon>Chromadorea</taxon>
        <taxon>Rhabditida</taxon>
        <taxon>Tylenchina</taxon>
        <taxon>Tylenchomorpha</taxon>
        <taxon>Aphelenchoidea</taxon>
        <taxon>Aphelenchoididae</taxon>
        <taxon>Bursaphelenchus</taxon>
    </lineage>
</organism>
<dbReference type="EMBL" id="CAJFDI010000004">
    <property type="protein sequence ID" value="CAD5228685.1"/>
    <property type="molecule type" value="Genomic_DNA"/>
</dbReference>
<dbReference type="Proteomes" id="UP000095284">
    <property type="component" value="Unplaced"/>
</dbReference>
<feature type="signal peptide" evidence="1">
    <location>
        <begin position="1"/>
        <end position="20"/>
    </location>
</feature>
<evidence type="ECO:0000313" key="5">
    <source>
        <dbReference type="WBParaSite" id="BXY_0072300.1"/>
    </source>
</evidence>
<dbReference type="AlphaFoldDB" id="A0A1I7SG65"/>
<evidence type="ECO:0000313" key="4">
    <source>
        <dbReference type="Proteomes" id="UP000659654"/>
    </source>
</evidence>
<dbReference type="WBParaSite" id="BXY_1202900.1">
    <property type="protein sequence ID" value="BXY_1202900.1"/>
    <property type="gene ID" value="BXY_1202900"/>
</dbReference>
<evidence type="ECO:0000313" key="6">
    <source>
        <dbReference type="WBParaSite" id="BXY_0560400.1"/>
    </source>
</evidence>
<sequence length="147" mass="16576">MVAVGSICVFLALVASAVESRMVSREEQRLSRGQNNRNVRSIRKASLASPRSLNSMLKQPILSFGSWFGPHRSKREHELPVETPEAANFEEQKEELLETIDNLLLNELKKEVKDDAEVVVGDNAQQNLVRPSRLRRLFGKNAVIVQL</sequence>
<protein>
    <submittedName>
        <fullName evidence="2">(pine wood nematode) hypothetical protein</fullName>
    </submittedName>
</protein>
<evidence type="ECO:0000313" key="2">
    <source>
        <dbReference type="EMBL" id="CAD5228685.1"/>
    </source>
</evidence>
<evidence type="ECO:0000313" key="7">
    <source>
        <dbReference type="WBParaSite" id="BXY_1202900.1"/>
    </source>
</evidence>
<reference evidence="5 6" key="1">
    <citation type="submission" date="2016-11" db="UniProtKB">
        <authorList>
            <consortium name="WormBaseParasite"/>
        </authorList>
    </citation>
    <scope>IDENTIFICATION</scope>
</reference>
<keyword evidence="4" id="KW-1185">Reference proteome</keyword>
<reference evidence="2" key="2">
    <citation type="submission" date="2020-09" db="EMBL/GenBank/DDBJ databases">
        <authorList>
            <person name="Kikuchi T."/>
        </authorList>
    </citation>
    <scope>NUCLEOTIDE SEQUENCE</scope>
    <source>
        <strain evidence="2">Ka4C1</strain>
    </source>
</reference>
<proteinExistence type="predicted"/>
<evidence type="ECO:0000313" key="3">
    <source>
        <dbReference type="Proteomes" id="UP000095284"/>
    </source>
</evidence>
<dbReference type="EMBL" id="CAJFCV020000004">
    <property type="protein sequence ID" value="CAG9119331.1"/>
    <property type="molecule type" value="Genomic_DNA"/>
</dbReference>
<evidence type="ECO:0000256" key="1">
    <source>
        <dbReference type="SAM" id="SignalP"/>
    </source>
</evidence>
<name>A0A1I7SG65_BURXY</name>
<feature type="chain" id="PRO_5009845524" evidence="1">
    <location>
        <begin position="21"/>
        <end position="147"/>
    </location>
</feature>
<dbReference type="Proteomes" id="UP000582659">
    <property type="component" value="Unassembled WGS sequence"/>
</dbReference>
<dbReference type="WBParaSite" id="BXY_0560400.1">
    <property type="protein sequence ID" value="BXY_0560400.1"/>
    <property type="gene ID" value="BXY_0560400"/>
</dbReference>
<gene>
    <name evidence="2" type="ORF">BXYJ_LOCUS10568</name>
</gene>
<dbReference type="Proteomes" id="UP000659654">
    <property type="component" value="Unassembled WGS sequence"/>
</dbReference>